<name>A0A259TVS8_9BACT</name>
<dbReference type="InParanoid" id="A0A259TVS8"/>
<dbReference type="AlphaFoldDB" id="A0A259TVS8"/>
<dbReference type="Proteomes" id="UP000216446">
    <property type="component" value="Unassembled WGS sequence"/>
</dbReference>
<evidence type="ECO:0008006" key="3">
    <source>
        <dbReference type="Google" id="ProtNLM"/>
    </source>
</evidence>
<proteinExistence type="predicted"/>
<reference evidence="1 2" key="1">
    <citation type="submission" date="2016-11" db="EMBL/GenBank/DDBJ databases">
        <title>Study of marine rhodopsin-containing bacteria.</title>
        <authorList>
            <person name="Yoshizawa S."/>
            <person name="Kumagai Y."/>
            <person name="Kogure K."/>
        </authorList>
    </citation>
    <scope>NUCLEOTIDE SEQUENCE [LARGE SCALE GENOMIC DNA]</scope>
    <source>
        <strain evidence="1 2">SG-29</strain>
    </source>
</reference>
<evidence type="ECO:0000313" key="2">
    <source>
        <dbReference type="Proteomes" id="UP000216446"/>
    </source>
</evidence>
<organism evidence="1 2">
    <name type="scientific">Rubricoccus marinus</name>
    <dbReference type="NCBI Taxonomy" id="716817"/>
    <lineage>
        <taxon>Bacteria</taxon>
        <taxon>Pseudomonadati</taxon>
        <taxon>Rhodothermota</taxon>
        <taxon>Rhodothermia</taxon>
        <taxon>Rhodothermales</taxon>
        <taxon>Rubricoccaceae</taxon>
        <taxon>Rubricoccus</taxon>
    </lineage>
</organism>
<gene>
    <name evidence="1" type="ORF">BSZ36_02030</name>
</gene>
<dbReference type="OrthoDB" id="9851162at2"/>
<accession>A0A259TVS8</accession>
<sequence>MFRLDPHLPHAPAAPAAFLDAALQQAARDADAVPGAYARAPWGFRPATPAAKRILDDFEGRSRSWIVVTCRRSDAQEHTRERCLTAIQRYLLSLAVEGVDATWIGSGLPEGLEDVSEMLPREEILGVVRLDSA</sequence>
<dbReference type="EMBL" id="MQWB01000001">
    <property type="protein sequence ID" value="OZC01872.1"/>
    <property type="molecule type" value="Genomic_DNA"/>
</dbReference>
<dbReference type="RefSeq" id="WP_094545491.1">
    <property type="nucleotide sequence ID" value="NZ_MQWB01000001.1"/>
</dbReference>
<protein>
    <recommendedName>
        <fullName evidence="3">Nitroreductase domain-containing protein</fullName>
    </recommendedName>
</protein>
<keyword evidence="2" id="KW-1185">Reference proteome</keyword>
<evidence type="ECO:0000313" key="1">
    <source>
        <dbReference type="EMBL" id="OZC01872.1"/>
    </source>
</evidence>
<comment type="caution">
    <text evidence="1">The sequence shown here is derived from an EMBL/GenBank/DDBJ whole genome shotgun (WGS) entry which is preliminary data.</text>
</comment>